<evidence type="ECO:0000256" key="3">
    <source>
        <dbReference type="SAM" id="Phobius"/>
    </source>
</evidence>
<reference evidence="4 5" key="1">
    <citation type="submission" date="2017-05" db="EMBL/GenBank/DDBJ databases">
        <title>Draft genome sequence of Elsinoe australis.</title>
        <authorList>
            <person name="Cheng Q."/>
        </authorList>
    </citation>
    <scope>NUCLEOTIDE SEQUENCE [LARGE SCALE GENOMIC DNA]</scope>
    <source>
        <strain evidence="4 5">NL1</strain>
    </source>
</reference>
<keyword evidence="3" id="KW-1133">Transmembrane helix</keyword>
<feature type="transmembrane region" description="Helical" evidence="3">
    <location>
        <begin position="55"/>
        <end position="75"/>
    </location>
</feature>
<accession>A0A2P7Z291</accession>
<feature type="region of interest" description="Disordered" evidence="2">
    <location>
        <begin position="1"/>
        <end position="40"/>
    </location>
</feature>
<dbReference type="NCBIfam" id="NF037959">
    <property type="entry name" value="MFS_SpdSyn"/>
    <property type="match status" value="1"/>
</dbReference>
<sequence>MANKNKPDSRAASSPPPVKDLRKTGSTSIPMQSQATSQTQTQDDETFSAIIYSFYYVYFAALISALSQLMLGPVYGSMIAADQHKRILSTGILFGFMLKPVFPQIRVPNLKLYLPLLPFYIPLVQKQLFKYSGRLGPTAGPLVTELVTLLPFVFLSALCAAEELSVLKIFKDKPYFYLVPAIAAYFANISSEPIIIEYLSNLPTYSEFLTRVWLYIGSGTLALSQTTPKIAVTALPAIWYNLQYNPHLQWNRTTKVLTTQLDTIKWKLLDRTESNTGYVSVLENTDPAFRILRCDHSLLGGEWIVNDQMREEGVTGTEPIYAVFEMLEAVRLVNTGNTKRDSEKKALVIGLGVGTAPKALSAHGIDTTIVELDPAVYRYAVKYFDMPTNVTAHLEDAVAWTSSKALDPTYRNKYDFVIHDVFTGGAEPLALFTNSFIKNLRNLLSIDGVVAINYAGDITVQPTKQILNTINNIFGGRCRIFRDLVPEDPKDDTNNFTNMVVFCLHPNSKNDEKKPIFRQANEEDYLSSLSRQQHLEPNPQNELHFPTTQEMEAEKIKILTDKDIASFSGQQLASAKRHWKIMRQVMPNEIWEMW</sequence>
<keyword evidence="3" id="KW-0812">Transmembrane</keyword>
<evidence type="ECO:0000256" key="1">
    <source>
        <dbReference type="ARBA" id="ARBA00023115"/>
    </source>
</evidence>
<dbReference type="InterPro" id="IPR029063">
    <property type="entry name" value="SAM-dependent_MTases_sf"/>
</dbReference>
<proteinExistence type="predicted"/>
<feature type="transmembrane region" description="Helical" evidence="3">
    <location>
        <begin position="174"/>
        <end position="191"/>
    </location>
</feature>
<feature type="transmembrane region" description="Helical" evidence="3">
    <location>
        <begin position="142"/>
        <end position="162"/>
    </location>
</feature>
<keyword evidence="1" id="KW-0620">Polyamine biosynthesis</keyword>
<dbReference type="Pfam" id="PF01564">
    <property type="entry name" value="Spermine_synth"/>
    <property type="match status" value="1"/>
</dbReference>
<keyword evidence="3" id="KW-0472">Membrane</keyword>
<dbReference type="PANTHER" id="PTHR43317">
    <property type="entry name" value="THERMOSPERMINE SYNTHASE ACAULIS5"/>
    <property type="match status" value="1"/>
</dbReference>
<keyword evidence="5" id="KW-1185">Reference proteome</keyword>
<dbReference type="SUPFAM" id="SSF53335">
    <property type="entry name" value="S-adenosyl-L-methionine-dependent methyltransferases"/>
    <property type="match status" value="1"/>
</dbReference>
<dbReference type="AlphaFoldDB" id="A0A2P7Z291"/>
<dbReference type="GO" id="GO:0006596">
    <property type="term" value="P:polyamine biosynthetic process"/>
    <property type="evidence" value="ECO:0007669"/>
    <property type="project" value="UniProtKB-KW"/>
</dbReference>
<dbReference type="PANTHER" id="PTHR43317:SF1">
    <property type="entry name" value="THERMOSPERMINE SYNTHASE ACAULIS5"/>
    <property type="match status" value="1"/>
</dbReference>
<dbReference type="OrthoDB" id="2016285at2759"/>
<evidence type="ECO:0000313" key="4">
    <source>
        <dbReference type="EMBL" id="PSK42323.1"/>
    </source>
</evidence>
<dbReference type="Gene3D" id="3.40.50.150">
    <property type="entry name" value="Vaccinia Virus protein VP39"/>
    <property type="match status" value="1"/>
</dbReference>
<name>A0A2P7Z291_9PEZI</name>
<organism evidence="4 5">
    <name type="scientific">Elsinoe australis</name>
    <dbReference type="NCBI Taxonomy" id="40998"/>
    <lineage>
        <taxon>Eukaryota</taxon>
        <taxon>Fungi</taxon>
        <taxon>Dikarya</taxon>
        <taxon>Ascomycota</taxon>
        <taxon>Pezizomycotina</taxon>
        <taxon>Dothideomycetes</taxon>
        <taxon>Dothideomycetidae</taxon>
        <taxon>Myriangiales</taxon>
        <taxon>Elsinoaceae</taxon>
        <taxon>Elsinoe</taxon>
    </lineage>
</organism>
<evidence type="ECO:0000313" key="5">
    <source>
        <dbReference type="Proteomes" id="UP000243723"/>
    </source>
</evidence>
<comment type="caution">
    <text evidence="4">The sequence shown here is derived from an EMBL/GenBank/DDBJ whole genome shotgun (WGS) entry which is preliminary data.</text>
</comment>
<protein>
    <submittedName>
        <fullName evidence="4">Uncharacterized protein</fullName>
    </submittedName>
</protein>
<dbReference type="Proteomes" id="UP000243723">
    <property type="component" value="Unassembled WGS sequence"/>
</dbReference>
<gene>
    <name evidence="4" type="ORF">B9Z65_4237</name>
</gene>
<evidence type="ECO:0000256" key="2">
    <source>
        <dbReference type="SAM" id="MobiDB-lite"/>
    </source>
</evidence>
<dbReference type="EMBL" id="NHZQ01000335">
    <property type="protein sequence ID" value="PSK42323.1"/>
    <property type="molecule type" value="Genomic_DNA"/>
</dbReference>